<name>A0A3P6UXT4_LITSI</name>
<evidence type="ECO:0000256" key="6">
    <source>
        <dbReference type="ARBA" id="ARBA00023054"/>
    </source>
</evidence>
<protein>
    <recommendedName>
        <fullName evidence="7">Vacuolar protein sorting-associated protein 54 N-terminal domain-containing protein</fullName>
    </recommendedName>
</protein>
<dbReference type="EMBL" id="UYRX01000445">
    <property type="protein sequence ID" value="VDK82351.1"/>
    <property type="molecule type" value="Genomic_DNA"/>
</dbReference>
<dbReference type="Proteomes" id="UP000277928">
    <property type="component" value="Unassembled WGS sequence"/>
</dbReference>
<evidence type="ECO:0000256" key="3">
    <source>
        <dbReference type="ARBA" id="ARBA00022448"/>
    </source>
</evidence>
<dbReference type="Pfam" id="PF10475">
    <property type="entry name" value="Vps54_N"/>
    <property type="match status" value="1"/>
</dbReference>
<dbReference type="OMA" id="HRMINIV"/>
<evidence type="ECO:0000256" key="4">
    <source>
        <dbReference type="ARBA" id="ARBA00022927"/>
    </source>
</evidence>
<keyword evidence="9" id="KW-1185">Reference proteome</keyword>
<dbReference type="GO" id="GO:0000938">
    <property type="term" value="C:GARP complex"/>
    <property type="evidence" value="ECO:0007669"/>
    <property type="project" value="InterPro"/>
</dbReference>
<keyword evidence="4" id="KW-0653">Protein transport</keyword>
<evidence type="ECO:0000259" key="7">
    <source>
        <dbReference type="Pfam" id="PF10475"/>
    </source>
</evidence>
<dbReference type="AlphaFoldDB" id="A0A3P6UXT4"/>
<keyword evidence="6" id="KW-0175">Coiled coil</keyword>
<dbReference type="GO" id="GO:0015031">
    <property type="term" value="P:protein transport"/>
    <property type="evidence" value="ECO:0007669"/>
    <property type="project" value="UniProtKB-KW"/>
</dbReference>
<dbReference type="GO" id="GO:0019905">
    <property type="term" value="F:syntaxin binding"/>
    <property type="evidence" value="ECO:0007669"/>
    <property type="project" value="TreeGrafter"/>
</dbReference>
<dbReference type="GO" id="GO:0006896">
    <property type="term" value="P:Golgi to vacuole transport"/>
    <property type="evidence" value="ECO:0007669"/>
    <property type="project" value="TreeGrafter"/>
</dbReference>
<dbReference type="PANTHER" id="PTHR12965">
    <property type="entry name" value="VACUOLAR PROTEIN SORTING 54"/>
    <property type="match status" value="1"/>
</dbReference>
<reference evidence="8 9" key="1">
    <citation type="submission" date="2018-08" db="EMBL/GenBank/DDBJ databases">
        <authorList>
            <person name="Laetsch R D."/>
            <person name="Stevens L."/>
            <person name="Kumar S."/>
            <person name="Blaxter L. M."/>
        </authorList>
    </citation>
    <scope>NUCLEOTIDE SEQUENCE [LARGE SCALE GENOMIC DNA]</scope>
</reference>
<accession>A0A3P6UXT4</accession>
<organism evidence="8 9">
    <name type="scientific">Litomosoides sigmodontis</name>
    <name type="common">Filarial nematode worm</name>
    <dbReference type="NCBI Taxonomy" id="42156"/>
    <lineage>
        <taxon>Eukaryota</taxon>
        <taxon>Metazoa</taxon>
        <taxon>Ecdysozoa</taxon>
        <taxon>Nematoda</taxon>
        <taxon>Chromadorea</taxon>
        <taxon>Rhabditida</taxon>
        <taxon>Spirurina</taxon>
        <taxon>Spiruromorpha</taxon>
        <taxon>Filarioidea</taxon>
        <taxon>Onchocercidae</taxon>
        <taxon>Litomosoides</taxon>
    </lineage>
</organism>
<feature type="domain" description="Vacuolar protein sorting-associated protein 54 N-terminal" evidence="7">
    <location>
        <begin position="187"/>
        <end position="312"/>
    </location>
</feature>
<comment type="subcellular location">
    <subcellularLocation>
        <location evidence="1">Golgi apparatus</location>
        <location evidence="1">trans-Golgi network</location>
    </subcellularLocation>
</comment>
<dbReference type="STRING" id="42156.A0A3P6UXT4"/>
<evidence type="ECO:0000313" key="8">
    <source>
        <dbReference type="EMBL" id="VDK82351.1"/>
    </source>
</evidence>
<evidence type="ECO:0000256" key="2">
    <source>
        <dbReference type="ARBA" id="ARBA00009150"/>
    </source>
</evidence>
<evidence type="ECO:0000256" key="5">
    <source>
        <dbReference type="ARBA" id="ARBA00023034"/>
    </source>
</evidence>
<dbReference type="InterPro" id="IPR039745">
    <property type="entry name" value="Vps54"/>
</dbReference>
<dbReference type="PANTHER" id="PTHR12965:SF0">
    <property type="entry name" value="VACUOLAR PROTEIN SORTING-ASSOCIATED PROTEIN 54"/>
    <property type="match status" value="1"/>
</dbReference>
<proteinExistence type="inferred from homology"/>
<sequence>MSVLLIIWRFNYILPSFTQNLSAVLLDPKCSRTEVQTFFTRHWGDSFVPKDRVSPSQSLPAVLLDHFKKYLKTTAKKHRQCLRAKYELRRTLARHENDTRIDVDDVPVILLDPHFSLADLSTFEAIFLEPVPGEVDRLQVSGKPHAAFVERQPCGSGTSPTPSISEDSKSLQMHESYIAANGRCFRPYDMLQQCLEFYHDLVDARLNNQLALKSNAFWKTVISCGSLSGELTDAAERVAVIRQNLKKVDERLYHRMINIVSMYKIRQQREKVLQKLRDMACLRDAQLTVQILLNQNDYPKALECIETAQDVLNNELRGVTCFRLTFRESYCSLTCSF</sequence>
<dbReference type="GO" id="GO:0042147">
    <property type="term" value="P:retrograde transport, endosome to Golgi"/>
    <property type="evidence" value="ECO:0007669"/>
    <property type="project" value="InterPro"/>
</dbReference>
<evidence type="ECO:0000313" key="9">
    <source>
        <dbReference type="Proteomes" id="UP000277928"/>
    </source>
</evidence>
<keyword evidence="5" id="KW-0333">Golgi apparatus</keyword>
<keyword evidence="3" id="KW-0813">Transport</keyword>
<dbReference type="OrthoDB" id="10259024at2759"/>
<evidence type="ECO:0000256" key="1">
    <source>
        <dbReference type="ARBA" id="ARBA00004601"/>
    </source>
</evidence>
<dbReference type="InterPro" id="IPR019515">
    <property type="entry name" value="VPS54_N"/>
</dbReference>
<gene>
    <name evidence="8" type="ORF">NLS_LOCUS5710</name>
</gene>
<comment type="similarity">
    <text evidence="2">Belongs to the VPS54 family.</text>
</comment>
<dbReference type="GO" id="GO:0005829">
    <property type="term" value="C:cytosol"/>
    <property type="evidence" value="ECO:0007669"/>
    <property type="project" value="GOC"/>
</dbReference>